<name>A0A1G4QE97_9BACL</name>
<feature type="compositionally biased region" description="Low complexity" evidence="1">
    <location>
        <begin position="474"/>
        <end position="490"/>
    </location>
</feature>
<protein>
    <submittedName>
        <fullName evidence="3">Flagellar hook-length control protein FliK</fullName>
    </submittedName>
</protein>
<feature type="domain" description="Flagellar hook-length control protein-like C-terminal" evidence="2">
    <location>
        <begin position="360"/>
        <end position="435"/>
    </location>
</feature>
<feature type="region of interest" description="Disordered" evidence="1">
    <location>
        <begin position="439"/>
        <end position="490"/>
    </location>
</feature>
<reference evidence="4" key="1">
    <citation type="submission" date="2016-10" db="EMBL/GenBank/DDBJ databases">
        <authorList>
            <person name="Varghese N."/>
            <person name="Submissions S."/>
        </authorList>
    </citation>
    <scope>NUCLEOTIDE SEQUENCE [LARGE SCALE GENOMIC DNA]</scope>
    <source>
        <strain evidence="4">CGMCC 1.8946</strain>
    </source>
</reference>
<dbReference type="InterPro" id="IPR038610">
    <property type="entry name" value="FliK-like_C_sf"/>
</dbReference>
<dbReference type="RefSeq" id="WP_090668713.1">
    <property type="nucleotide sequence ID" value="NZ_FMTT01000006.1"/>
</dbReference>
<dbReference type="Gene3D" id="3.30.750.140">
    <property type="match status" value="1"/>
</dbReference>
<feature type="region of interest" description="Disordered" evidence="1">
    <location>
        <begin position="1"/>
        <end position="37"/>
    </location>
</feature>
<keyword evidence="3" id="KW-0966">Cell projection</keyword>
<feature type="compositionally biased region" description="Low complexity" evidence="1">
    <location>
        <begin position="444"/>
        <end position="459"/>
    </location>
</feature>
<keyword evidence="3" id="KW-0969">Cilium</keyword>
<accession>A0A1G4QE97</accession>
<evidence type="ECO:0000313" key="3">
    <source>
        <dbReference type="EMBL" id="SCW42787.1"/>
    </source>
</evidence>
<feature type="compositionally biased region" description="Low complexity" evidence="1">
    <location>
        <begin position="10"/>
        <end position="28"/>
    </location>
</feature>
<keyword evidence="4" id="KW-1185">Reference proteome</keyword>
<dbReference type="Pfam" id="PF02120">
    <property type="entry name" value="Flg_hook"/>
    <property type="match status" value="1"/>
</dbReference>
<dbReference type="InterPro" id="IPR052563">
    <property type="entry name" value="FliK"/>
</dbReference>
<sequence>MEISKQTPVATSAGTSAAGSNASASTGSAAGGAGSFSSALSGTMTGDASGAGAATTGNAGLSALAQLITPLVAALPQTADQAQAQTVQQIDGLIQLLDSPKGEDANALTDNPDLQAWLQQLQAMLAALSSNQPDSDQAVVPTEEGDNAEESADALNPLLFIPTTPAVDTPAEKETGELGAIQQPKALTAQEAAALLKQLKDLLAEGKTDPKLQQTVKELPPVLMSAASKLSELQKPSADQRRVPSTIQTAATAEAAPSSDAGKLVQVVPSPVQKLEALTAKATMVQLHLDPPKADEGPLFEPLNAGMADGAENQPMPLHEYIKQQGGHAQIKAPVVQMQAGTFSEDMTQFVVRSIFMGTSADGMTEAKISLYPQHLGHVEVKLTMHNGQLVAQFVADSLAGKEMLESQLSQLRTTLQNQGIQVEKLEVSQSQNYQSGLFQEGRQQQSGQSSKQQKAASGRIAAMEDELKEEAKTSSAAGSLGTGSIDVTA</sequence>
<organism evidence="3 4">
    <name type="scientific">Paenibacillus tianmuensis</name>
    <dbReference type="NCBI Taxonomy" id="624147"/>
    <lineage>
        <taxon>Bacteria</taxon>
        <taxon>Bacillati</taxon>
        <taxon>Bacillota</taxon>
        <taxon>Bacilli</taxon>
        <taxon>Bacillales</taxon>
        <taxon>Paenibacillaceae</taxon>
        <taxon>Paenibacillus</taxon>
    </lineage>
</organism>
<proteinExistence type="predicted"/>
<gene>
    <name evidence="3" type="ORF">SAMN04487970_1006205</name>
</gene>
<dbReference type="Proteomes" id="UP000198601">
    <property type="component" value="Unassembled WGS sequence"/>
</dbReference>
<dbReference type="CDD" id="cd17470">
    <property type="entry name" value="T3SS_Flik_C"/>
    <property type="match status" value="1"/>
</dbReference>
<keyword evidence="3" id="KW-0282">Flagellum</keyword>
<evidence type="ECO:0000313" key="4">
    <source>
        <dbReference type="Proteomes" id="UP000198601"/>
    </source>
</evidence>
<dbReference type="InterPro" id="IPR021136">
    <property type="entry name" value="Flagellar_hook_control-like_C"/>
</dbReference>
<dbReference type="EMBL" id="FMTT01000006">
    <property type="protein sequence ID" value="SCW42787.1"/>
    <property type="molecule type" value="Genomic_DNA"/>
</dbReference>
<dbReference type="PANTHER" id="PTHR37533:SF2">
    <property type="entry name" value="FLAGELLAR HOOK-LENGTH CONTROL PROTEIN"/>
    <property type="match status" value="1"/>
</dbReference>
<dbReference type="PANTHER" id="PTHR37533">
    <property type="entry name" value="FLAGELLAR HOOK-LENGTH CONTROL PROTEIN"/>
    <property type="match status" value="1"/>
</dbReference>
<dbReference type="STRING" id="624147.SAMN04487970_1006205"/>
<dbReference type="AlphaFoldDB" id="A0A1G4QE97"/>
<dbReference type="OrthoDB" id="2380967at2"/>
<evidence type="ECO:0000259" key="2">
    <source>
        <dbReference type="Pfam" id="PF02120"/>
    </source>
</evidence>
<evidence type="ECO:0000256" key="1">
    <source>
        <dbReference type="SAM" id="MobiDB-lite"/>
    </source>
</evidence>